<comment type="caution">
    <text evidence="1">The sequence shown here is derived from an EMBL/GenBank/DDBJ whole genome shotgun (WGS) entry which is preliminary data.</text>
</comment>
<reference evidence="1" key="1">
    <citation type="journal article" date="2015" name="Nature">
        <title>Complex archaea that bridge the gap between prokaryotes and eukaryotes.</title>
        <authorList>
            <person name="Spang A."/>
            <person name="Saw J.H."/>
            <person name="Jorgensen S.L."/>
            <person name="Zaremba-Niedzwiedzka K."/>
            <person name="Martijn J."/>
            <person name="Lind A.E."/>
            <person name="van Eijk R."/>
            <person name="Schleper C."/>
            <person name="Guy L."/>
            <person name="Ettema T.J."/>
        </authorList>
    </citation>
    <scope>NUCLEOTIDE SEQUENCE</scope>
</reference>
<dbReference type="AlphaFoldDB" id="A0A0F9HC89"/>
<dbReference type="EMBL" id="LAZR01015484">
    <property type="protein sequence ID" value="KKM11522.1"/>
    <property type="molecule type" value="Genomic_DNA"/>
</dbReference>
<organism evidence="1">
    <name type="scientific">marine sediment metagenome</name>
    <dbReference type="NCBI Taxonomy" id="412755"/>
    <lineage>
        <taxon>unclassified sequences</taxon>
        <taxon>metagenomes</taxon>
        <taxon>ecological metagenomes</taxon>
    </lineage>
</organism>
<proteinExistence type="predicted"/>
<protein>
    <submittedName>
        <fullName evidence="1">Uncharacterized protein</fullName>
    </submittedName>
</protein>
<accession>A0A0F9HC89</accession>
<sequence>MKTRVETELERWSTCNHRTLIAELVAALRAVEWGEPCICPSCYQAKPGTNFGKHEGHTTENYPPDGVYPCQLATALAQAEEK</sequence>
<evidence type="ECO:0000313" key="1">
    <source>
        <dbReference type="EMBL" id="KKM11522.1"/>
    </source>
</evidence>
<name>A0A0F9HC89_9ZZZZ</name>
<gene>
    <name evidence="1" type="ORF">LCGC14_1720820</name>
</gene>